<evidence type="ECO:0000256" key="1">
    <source>
        <dbReference type="ARBA" id="ARBA00010088"/>
    </source>
</evidence>
<dbReference type="InterPro" id="IPR000639">
    <property type="entry name" value="Epox_hydrolase-like"/>
</dbReference>
<proteinExistence type="inferred from homology"/>
<evidence type="ECO:0000259" key="5">
    <source>
        <dbReference type="Pfam" id="PF06441"/>
    </source>
</evidence>
<protein>
    <submittedName>
        <fullName evidence="6">Alpha/Beta hydrolase protein</fullName>
    </submittedName>
</protein>
<dbReference type="PIRSF" id="PIRSF001112">
    <property type="entry name" value="Epoxide_hydrolase"/>
    <property type="match status" value="1"/>
</dbReference>
<evidence type="ECO:0000256" key="4">
    <source>
        <dbReference type="PIRSR" id="PIRSR001112-1"/>
    </source>
</evidence>
<comment type="similarity">
    <text evidence="1">Belongs to the peptidase S33 family.</text>
</comment>
<comment type="caution">
    <text evidence="6">The sequence shown here is derived from an EMBL/GenBank/DDBJ whole genome shotgun (WGS) entry which is preliminary data.</text>
</comment>
<dbReference type="PRINTS" id="PR00412">
    <property type="entry name" value="EPOXHYDRLASE"/>
</dbReference>
<dbReference type="SUPFAM" id="SSF53474">
    <property type="entry name" value="alpha/beta-Hydrolases"/>
    <property type="match status" value="1"/>
</dbReference>
<organism evidence="6 7">
    <name type="scientific">Mycena albidolilacea</name>
    <dbReference type="NCBI Taxonomy" id="1033008"/>
    <lineage>
        <taxon>Eukaryota</taxon>
        <taxon>Fungi</taxon>
        <taxon>Dikarya</taxon>
        <taxon>Basidiomycota</taxon>
        <taxon>Agaricomycotina</taxon>
        <taxon>Agaricomycetes</taxon>
        <taxon>Agaricomycetidae</taxon>
        <taxon>Agaricales</taxon>
        <taxon>Marasmiineae</taxon>
        <taxon>Mycenaceae</taxon>
        <taxon>Mycena</taxon>
    </lineage>
</organism>
<feature type="active site" description="Nucleophile" evidence="4">
    <location>
        <position position="189"/>
    </location>
</feature>
<dbReference type="GO" id="GO:0004301">
    <property type="term" value="F:epoxide hydrolase activity"/>
    <property type="evidence" value="ECO:0007669"/>
    <property type="project" value="TreeGrafter"/>
</dbReference>
<dbReference type="Gene3D" id="3.40.50.1820">
    <property type="entry name" value="alpha/beta hydrolase"/>
    <property type="match status" value="1"/>
</dbReference>
<accession>A0AAD7A1A7</accession>
<dbReference type="AlphaFoldDB" id="A0AAD7A1A7"/>
<evidence type="ECO:0000313" key="6">
    <source>
        <dbReference type="EMBL" id="KAJ7347517.1"/>
    </source>
</evidence>
<feature type="active site" description="Proton donor" evidence="4">
    <location>
        <position position="322"/>
    </location>
</feature>
<dbReference type="InterPro" id="IPR016292">
    <property type="entry name" value="Epoxide_hydrolase"/>
</dbReference>
<dbReference type="GO" id="GO:0097176">
    <property type="term" value="P:epoxide metabolic process"/>
    <property type="evidence" value="ECO:0007669"/>
    <property type="project" value="TreeGrafter"/>
</dbReference>
<dbReference type="InterPro" id="IPR010497">
    <property type="entry name" value="Epoxide_hydro_N"/>
</dbReference>
<evidence type="ECO:0000313" key="7">
    <source>
        <dbReference type="Proteomes" id="UP001218218"/>
    </source>
</evidence>
<feature type="active site" description="Proton acceptor" evidence="4">
    <location>
        <position position="377"/>
    </location>
</feature>
<dbReference type="InterPro" id="IPR029058">
    <property type="entry name" value="AB_hydrolase_fold"/>
</dbReference>
<keyword evidence="3 6" id="KW-0378">Hydrolase</keyword>
<gene>
    <name evidence="6" type="ORF">DFH08DRAFT_744641</name>
</gene>
<dbReference type="PANTHER" id="PTHR21661:SF35">
    <property type="entry name" value="EPOXIDE HYDROLASE"/>
    <property type="match status" value="1"/>
</dbReference>
<evidence type="ECO:0000256" key="2">
    <source>
        <dbReference type="ARBA" id="ARBA00022797"/>
    </source>
</evidence>
<reference evidence="6" key="1">
    <citation type="submission" date="2023-03" db="EMBL/GenBank/DDBJ databases">
        <title>Massive genome expansion in bonnet fungi (Mycena s.s.) driven by repeated elements and novel gene families across ecological guilds.</title>
        <authorList>
            <consortium name="Lawrence Berkeley National Laboratory"/>
            <person name="Harder C.B."/>
            <person name="Miyauchi S."/>
            <person name="Viragh M."/>
            <person name="Kuo A."/>
            <person name="Thoen E."/>
            <person name="Andreopoulos B."/>
            <person name="Lu D."/>
            <person name="Skrede I."/>
            <person name="Drula E."/>
            <person name="Henrissat B."/>
            <person name="Morin E."/>
            <person name="Kohler A."/>
            <person name="Barry K."/>
            <person name="LaButti K."/>
            <person name="Morin E."/>
            <person name="Salamov A."/>
            <person name="Lipzen A."/>
            <person name="Mereny Z."/>
            <person name="Hegedus B."/>
            <person name="Baldrian P."/>
            <person name="Stursova M."/>
            <person name="Weitz H."/>
            <person name="Taylor A."/>
            <person name="Grigoriev I.V."/>
            <person name="Nagy L.G."/>
            <person name="Martin F."/>
            <person name="Kauserud H."/>
        </authorList>
    </citation>
    <scope>NUCLEOTIDE SEQUENCE</scope>
    <source>
        <strain evidence="6">CBHHK002</strain>
    </source>
</reference>
<keyword evidence="7" id="KW-1185">Reference proteome</keyword>
<sequence>MATAAYPDPTKFDLKPFKIDISSKVSHLKTLVRNTRLPAKPLYPDLGADKGIQLDFLSSLKEEWVTSYDWDAEQATLNEFKHFTAVIEGLTVHFIHEKSADADAIPVILLHGWPASFHEFTPVIKPLTQSSTNAAGKKASFNVVVPSLPGFVFSSLPPVNWTTDDTARIFNTLMTDVLGYPKYAVHATDWGCIMGYSLYSNFATTVRAAQFDFIPFSPPSREEMAAENITLTPEQNVTVARCTTARTTGLGFRDMQTNKPNDVGLSLYDNPVGQLAWMGGKIKLWSDPRAGMPPSQLNSTAILTLISLYYLTDSFLSSLWIYVANPEAFSSVYSNKASTDAPMLFSQYKYNVAYWPEEFVAKVGNLVSYTVHEFGGHFPGLDNPPAMIADIREVASYWKV</sequence>
<feature type="domain" description="Epoxide hydrolase N-terminal" evidence="5">
    <location>
        <begin position="15"/>
        <end position="120"/>
    </location>
</feature>
<dbReference type="PANTHER" id="PTHR21661">
    <property type="entry name" value="EPOXIDE HYDROLASE 1-RELATED"/>
    <property type="match status" value="1"/>
</dbReference>
<dbReference type="Pfam" id="PF06441">
    <property type="entry name" value="EHN"/>
    <property type="match status" value="1"/>
</dbReference>
<dbReference type="Proteomes" id="UP001218218">
    <property type="component" value="Unassembled WGS sequence"/>
</dbReference>
<keyword evidence="2" id="KW-0058">Aromatic hydrocarbons catabolism</keyword>
<evidence type="ECO:0000256" key="3">
    <source>
        <dbReference type="ARBA" id="ARBA00022801"/>
    </source>
</evidence>
<dbReference type="EMBL" id="JARIHO010000019">
    <property type="protein sequence ID" value="KAJ7347517.1"/>
    <property type="molecule type" value="Genomic_DNA"/>
</dbReference>
<name>A0AAD7A1A7_9AGAR</name>